<name>A0A0M8MVD4_9BASI</name>
<organism evidence="2 3">
    <name type="scientific">Malassezia pachydermatis</name>
    <dbReference type="NCBI Taxonomy" id="77020"/>
    <lineage>
        <taxon>Eukaryota</taxon>
        <taxon>Fungi</taxon>
        <taxon>Dikarya</taxon>
        <taxon>Basidiomycota</taxon>
        <taxon>Ustilaginomycotina</taxon>
        <taxon>Malasseziomycetes</taxon>
        <taxon>Malasseziales</taxon>
        <taxon>Malasseziaceae</taxon>
        <taxon>Malassezia</taxon>
    </lineage>
</organism>
<reference evidence="2 3" key="1">
    <citation type="submission" date="2015-07" db="EMBL/GenBank/DDBJ databases">
        <title>Draft Genome Sequence of Malassezia furfur CBS1878 and Malassezia pachydermatis CBS1879.</title>
        <authorList>
            <person name="Triana S."/>
            <person name="Ohm R."/>
            <person name="Gonzalez A."/>
            <person name="DeCock H."/>
            <person name="Restrepo S."/>
            <person name="Celis A."/>
        </authorList>
    </citation>
    <scope>NUCLEOTIDE SEQUENCE [LARGE SCALE GENOMIC DNA]</scope>
    <source>
        <strain evidence="2 3">CBS 1879</strain>
    </source>
</reference>
<dbReference type="EMBL" id="LGAV01000004">
    <property type="protein sequence ID" value="KOS14341.1"/>
    <property type="molecule type" value="Genomic_DNA"/>
</dbReference>
<dbReference type="RefSeq" id="XP_017991973.1">
    <property type="nucleotide sequence ID" value="XM_018138371.1"/>
</dbReference>
<dbReference type="VEuPathDB" id="FungiDB:Malapachy_3912"/>
<dbReference type="GeneID" id="28730247"/>
<comment type="caution">
    <text evidence="2">The sequence shown here is derived from an EMBL/GenBank/DDBJ whole genome shotgun (WGS) entry which is preliminary data.</text>
</comment>
<gene>
    <name evidence="2" type="ORF">Malapachy_3912</name>
</gene>
<sequence length="445" mass="49319">MAESSNHRPLTGSGRAHSSTVTVHNIGSGLTVLSSVFFAIVLLCTLTGMPGGNSPSAMTPGYVGAPRNNRCNVFQQPGYIAHNPYPVWKSYDPDCESPTIFPDLLALTPGAKMGTAASLRSQTLSTKAKDDVIRTVKNRTVVLVGDAVDRAMIHDLCAMFNEQPIPVDVSHPWGSSLKMPAIKQGKSAQGALLADYCVLPEFSTIFTSFYHYGADTDELWRTQPEYYPPGLFEDRVTTLLKPYLDAMALRSVNGVKAKSNRPDLIVFSSNLWDLAAWAMEDERAHLDATGDLSDIRLNWWRSRMVDMIEAVRLQINPSVPLAWRSAHVPMTKVNDTVEWFFSSMHSTTMPAPIEAGHQFATPNRVMQLNNARRSMLQLTGRDGLRGLRSKTMWSASKQPRLRDIPFGEVTLGQSMNQENLLNPGLESHSYLFWSIVLAELYDSLS</sequence>
<dbReference type="OrthoDB" id="2588793at2759"/>
<dbReference type="STRING" id="77020.A0A0M8MVD4"/>
<evidence type="ECO:0000313" key="2">
    <source>
        <dbReference type="EMBL" id="KOS14341.1"/>
    </source>
</evidence>
<protein>
    <submittedName>
        <fullName evidence="2">Proteophosphoglycan 5</fullName>
    </submittedName>
</protein>
<dbReference type="AlphaFoldDB" id="A0A0M8MVD4"/>
<keyword evidence="1" id="KW-1133">Transmembrane helix</keyword>
<feature type="transmembrane region" description="Helical" evidence="1">
    <location>
        <begin position="26"/>
        <end position="48"/>
    </location>
</feature>
<keyword evidence="3" id="KW-1185">Reference proteome</keyword>
<keyword evidence="1" id="KW-0472">Membrane</keyword>
<evidence type="ECO:0000256" key="1">
    <source>
        <dbReference type="SAM" id="Phobius"/>
    </source>
</evidence>
<evidence type="ECO:0000313" key="3">
    <source>
        <dbReference type="Proteomes" id="UP000037751"/>
    </source>
</evidence>
<dbReference type="Proteomes" id="UP000037751">
    <property type="component" value="Unassembled WGS sequence"/>
</dbReference>
<accession>A0A0M8MVD4</accession>
<keyword evidence="1" id="KW-0812">Transmembrane</keyword>
<proteinExistence type="predicted"/>